<feature type="non-terminal residue" evidence="11">
    <location>
        <position position="164"/>
    </location>
</feature>
<dbReference type="InterPro" id="IPR002172">
    <property type="entry name" value="LDrepeatLR_classA_rpt"/>
</dbReference>
<evidence type="ECO:0000256" key="4">
    <source>
        <dbReference type="ARBA" id="ARBA00022737"/>
    </source>
</evidence>
<keyword evidence="5" id="KW-1133">Transmembrane helix</keyword>
<name>A0A7R9A031_9CRUS</name>
<evidence type="ECO:0000256" key="10">
    <source>
        <dbReference type="PROSITE-ProRule" id="PRU00124"/>
    </source>
</evidence>
<sequence length="164" mass="17695">MDASDERGCDDPSRCKDNFRCGSGQCVPMSAVCDGFTDCRDSSDERNCAKGCSNAEFTCHALDDDDPVICLSPSLVCNGNEDCPDGADEKGCPSIKEETFENKTRCAEGQYQCRMGDVCIPQKDVCDGVANCPTGDDEFGCCLPQEYLCDGGRCIHQSYVCDGQ</sequence>
<reference evidence="11" key="1">
    <citation type="submission" date="2020-11" db="EMBL/GenBank/DDBJ databases">
        <authorList>
            <person name="Tran Van P."/>
        </authorList>
    </citation>
    <scope>NUCLEOTIDE SEQUENCE</scope>
</reference>
<keyword evidence="4" id="KW-0677">Repeat</keyword>
<dbReference type="GO" id="GO:0043235">
    <property type="term" value="C:receptor complex"/>
    <property type="evidence" value="ECO:0007669"/>
    <property type="project" value="TreeGrafter"/>
</dbReference>
<dbReference type="CDD" id="cd00112">
    <property type="entry name" value="LDLa"/>
    <property type="match status" value="2"/>
</dbReference>
<comment type="subcellular location">
    <subcellularLocation>
        <location evidence="1">Membrane</location>
        <topology evidence="1">Single-pass membrane protein</topology>
    </subcellularLocation>
</comment>
<dbReference type="PROSITE" id="PS01209">
    <property type="entry name" value="LDLRA_1"/>
    <property type="match status" value="3"/>
</dbReference>
<keyword evidence="7 10" id="KW-1015">Disulfide bond</keyword>
<organism evidence="11">
    <name type="scientific">Cyprideis torosa</name>
    <dbReference type="NCBI Taxonomy" id="163714"/>
    <lineage>
        <taxon>Eukaryota</taxon>
        <taxon>Metazoa</taxon>
        <taxon>Ecdysozoa</taxon>
        <taxon>Arthropoda</taxon>
        <taxon>Crustacea</taxon>
        <taxon>Oligostraca</taxon>
        <taxon>Ostracoda</taxon>
        <taxon>Podocopa</taxon>
        <taxon>Podocopida</taxon>
        <taxon>Cytherocopina</taxon>
        <taxon>Cytheroidea</taxon>
        <taxon>Cytherideidae</taxon>
        <taxon>Cyprideis</taxon>
    </lineage>
</organism>
<keyword evidence="3" id="KW-0732">Signal</keyword>
<feature type="disulfide bond" evidence="10">
    <location>
        <begin position="21"/>
        <end position="39"/>
    </location>
</feature>
<proteinExistence type="predicted"/>
<dbReference type="PRINTS" id="PR00261">
    <property type="entry name" value="LDLRECEPTOR"/>
</dbReference>
<evidence type="ECO:0000313" key="11">
    <source>
        <dbReference type="EMBL" id="CAD7238341.1"/>
    </source>
</evidence>
<keyword evidence="2" id="KW-0812">Transmembrane</keyword>
<protein>
    <submittedName>
        <fullName evidence="11">Uncharacterized protein</fullName>
    </submittedName>
</protein>
<dbReference type="InterPro" id="IPR051221">
    <property type="entry name" value="LDLR-related"/>
</dbReference>
<feature type="disulfide bond" evidence="10">
    <location>
        <begin position="33"/>
        <end position="48"/>
    </location>
</feature>
<dbReference type="GO" id="GO:0005886">
    <property type="term" value="C:plasma membrane"/>
    <property type="evidence" value="ECO:0007669"/>
    <property type="project" value="TreeGrafter"/>
</dbReference>
<dbReference type="AlphaFoldDB" id="A0A7R9A031"/>
<accession>A0A7R9A031</accession>
<feature type="disulfide bond" evidence="10">
    <location>
        <begin position="126"/>
        <end position="141"/>
    </location>
</feature>
<dbReference type="InterPro" id="IPR036055">
    <property type="entry name" value="LDL_receptor-like_sf"/>
</dbReference>
<keyword evidence="8" id="KW-0675">Receptor</keyword>
<evidence type="ECO:0000256" key="7">
    <source>
        <dbReference type="ARBA" id="ARBA00023157"/>
    </source>
</evidence>
<dbReference type="Pfam" id="PF00057">
    <property type="entry name" value="Ldl_recept_a"/>
    <property type="match status" value="4"/>
</dbReference>
<evidence type="ECO:0000256" key="2">
    <source>
        <dbReference type="ARBA" id="ARBA00022692"/>
    </source>
</evidence>
<dbReference type="PANTHER" id="PTHR22722">
    <property type="entry name" value="LOW-DENSITY LIPOPROTEIN RECEPTOR-RELATED PROTEIN 2-RELATED"/>
    <property type="match status" value="1"/>
</dbReference>
<dbReference type="Gene3D" id="4.10.400.10">
    <property type="entry name" value="Low-density Lipoprotein Receptor"/>
    <property type="match status" value="4"/>
</dbReference>
<evidence type="ECO:0000256" key="3">
    <source>
        <dbReference type="ARBA" id="ARBA00022729"/>
    </source>
</evidence>
<comment type="caution">
    <text evidence="10">Lacks conserved residue(s) required for the propagation of feature annotation.</text>
</comment>
<evidence type="ECO:0000256" key="6">
    <source>
        <dbReference type="ARBA" id="ARBA00023136"/>
    </source>
</evidence>
<gene>
    <name evidence="11" type="ORF">CTOB1V02_LOCUS16156</name>
</gene>
<keyword evidence="6" id="KW-0472">Membrane</keyword>
<evidence type="ECO:0000256" key="8">
    <source>
        <dbReference type="ARBA" id="ARBA00023170"/>
    </source>
</evidence>
<dbReference type="SMART" id="SM00192">
    <property type="entry name" value="LDLa"/>
    <property type="match status" value="3"/>
</dbReference>
<keyword evidence="9" id="KW-0325">Glycoprotein</keyword>
<evidence type="ECO:0000256" key="9">
    <source>
        <dbReference type="ARBA" id="ARBA00023180"/>
    </source>
</evidence>
<dbReference type="SUPFAM" id="SSF57424">
    <property type="entry name" value="LDL receptor-like module"/>
    <property type="match status" value="3"/>
</dbReference>
<dbReference type="InterPro" id="IPR023415">
    <property type="entry name" value="LDLR_class-A_CS"/>
</dbReference>
<dbReference type="EMBL" id="OB699763">
    <property type="protein sequence ID" value="CAD7238341.1"/>
    <property type="molecule type" value="Genomic_DNA"/>
</dbReference>
<evidence type="ECO:0000256" key="5">
    <source>
        <dbReference type="ARBA" id="ARBA00022989"/>
    </source>
</evidence>
<feature type="disulfide bond" evidence="10">
    <location>
        <begin position="77"/>
        <end position="92"/>
    </location>
</feature>
<dbReference type="PROSITE" id="PS50068">
    <property type="entry name" value="LDLRA_2"/>
    <property type="match status" value="3"/>
</dbReference>
<evidence type="ECO:0000256" key="1">
    <source>
        <dbReference type="ARBA" id="ARBA00004167"/>
    </source>
</evidence>
<dbReference type="FunFam" id="4.10.400.10:FF:000034">
    <property type="entry name" value="Low-density lipoprotein receptor-related protein 2"/>
    <property type="match status" value="1"/>
</dbReference>
<dbReference type="OrthoDB" id="10072370at2759"/>